<dbReference type="AlphaFoldDB" id="A0A2N1P1A1"/>
<sequence>MIYEDSQPTWSNISDITPFNTTFNDNNSTPQYKAILNMFNFLKFNNNQYNKSQDYSLHLNFTSIQFRNIDKFNVNYYIKDLVPSYFFLYPGQAYVITLYPTVIVDAIVNGNPSSKLELNPQLKQLPVRLKPNEINFGISMYSKFYKREEYKPGYNYTDLLADLGGFYNAVLGKKFFN</sequence>
<reference evidence="1 2" key="1">
    <citation type="submission" date="2016-04" db="EMBL/GenBank/DDBJ databases">
        <title>Genome analyses suggest a sexual origin of heterokaryosis in a supposedly ancient asexual fungus.</title>
        <authorList>
            <person name="Ropars J."/>
            <person name="Sedzielewska K."/>
            <person name="Noel J."/>
            <person name="Charron P."/>
            <person name="Farinelli L."/>
            <person name="Marton T."/>
            <person name="Kruger M."/>
            <person name="Pelin A."/>
            <person name="Brachmann A."/>
            <person name="Corradi N."/>
        </authorList>
    </citation>
    <scope>NUCLEOTIDE SEQUENCE [LARGE SCALE GENOMIC DNA]</scope>
    <source>
        <strain evidence="1 2">C2</strain>
    </source>
</reference>
<dbReference type="Proteomes" id="UP000233469">
    <property type="component" value="Unassembled WGS sequence"/>
</dbReference>
<evidence type="ECO:0000313" key="1">
    <source>
        <dbReference type="EMBL" id="PKK79845.1"/>
    </source>
</evidence>
<accession>A0A2N1P1A1</accession>
<evidence type="ECO:0000313" key="2">
    <source>
        <dbReference type="Proteomes" id="UP000233469"/>
    </source>
</evidence>
<proteinExistence type="predicted"/>
<name>A0A2N1P1A1_9GLOM</name>
<dbReference type="VEuPathDB" id="FungiDB:RhiirFUN_002353"/>
<gene>
    <name evidence="1" type="ORF">RhiirC2_768683</name>
</gene>
<dbReference type="EMBL" id="LLXL01000030">
    <property type="protein sequence ID" value="PKK79845.1"/>
    <property type="molecule type" value="Genomic_DNA"/>
</dbReference>
<organism evidence="1 2">
    <name type="scientific">Rhizophagus irregularis</name>
    <dbReference type="NCBI Taxonomy" id="588596"/>
    <lineage>
        <taxon>Eukaryota</taxon>
        <taxon>Fungi</taxon>
        <taxon>Fungi incertae sedis</taxon>
        <taxon>Mucoromycota</taxon>
        <taxon>Glomeromycotina</taxon>
        <taxon>Glomeromycetes</taxon>
        <taxon>Glomerales</taxon>
        <taxon>Glomeraceae</taxon>
        <taxon>Rhizophagus</taxon>
    </lineage>
</organism>
<dbReference type="VEuPathDB" id="FungiDB:FUN_002292"/>
<protein>
    <submittedName>
        <fullName evidence="1">Uncharacterized protein</fullName>
    </submittedName>
</protein>
<reference evidence="1 2" key="2">
    <citation type="submission" date="2017-10" db="EMBL/GenBank/DDBJ databases">
        <title>Extensive intraspecific genome diversity in a model arbuscular mycorrhizal fungus.</title>
        <authorList>
            <person name="Chen E.C.H."/>
            <person name="Morin E."/>
            <person name="Baudet D."/>
            <person name="Noel J."/>
            <person name="Ndikumana S."/>
            <person name="Charron P."/>
            <person name="St-Onge C."/>
            <person name="Giorgi J."/>
            <person name="Grigoriev I.V."/>
            <person name="Roux C."/>
            <person name="Martin F.M."/>
            <person name="Corradi N."/>
        </authorList>
    </citation>
    <scope>NUCLEOTIDE SEQUENCE [LARGE SCALE GENOMIC DNA]</scope>
    <source>
        <strain evidence="1 2">C2</strain>
    </source>
</reference>
<dbReference type="VEuPathDB" id="FungiDB:RhiirA1_450947"/>
<comment type="caution">
    <text evidence="1">The sequence shown here is derived from an EMBL/GenBank/DDBJ whole genome shotgun (WGS) entry which is preliminary data.</text>
</comment>